<dbReference type="Proteomes" id="UP000265619">
    <property type="component" value="Unassembled WGS sequence"/>
</dbReference>
<dbReference type="InterPro" id="IPR015421">
    <property type="entry name" value="PyrdxlP-dep_Trfase_major"/>
</dbReference>
<evidence type="ECO:0000256" key="5">
    <source>
        <dbReference type="ARBA" id="ARBA00046315"/>
    </source>
</evidence>
<evidence type="ECO:0000256" key="4">
    <source>
        <dbReference type="ARBA" id="ARBA00023239"/>
    </source>
</evidence>
<reference evidence="10 11" key="1">
    <citation type="submission" date="2018-09" db="EMBL/GenBank/DDBJ databases">
        <title>Acidovorax cavernicola nov. sp. isolated from Gruta de las Maravillas (Aracena, Spain).</title>
        <authorList>
            <person name="Jurado V."/>
            <person name="Gutierrez-Patricio S."/>
            <person name="Gonzalez-Pimentel J.L."/>
            <person name="Miller A.Z."/>
            <person name="Laiz L."/>
            <person name="Saiz-Jimenez C."/>
        </authorList>
    </citation>
    <scope>NUCLEOTIDE SEQUENCE [LARGE SCALE GENOMIC DNA]</scope>
    <source>
        <strain evidence="10 11">1011MAR4D40.2</strain>
    </source>
</reference>
<protein>
    <submittedName>
        <fullName evidence="10">PLP-dependent transferase</fullName>
    </submittedName>
</protein>
<evidence type="ECO:0000256" key="2">
    <source>
        <dbReference type="ARBA" id="ARBA00009077"/>
    </source>
</evidence>
<dbReference type="SUPFAM" id="SSF53383">
    <property type="entry name" value="PLP-dependent transferases"/>
    <property type="match status" value="1"/>
</dbReference>
<dbReference type="GO" id="GO:0019450">
    <property type="term" value="P:L-cysteine catabolic process to pyruvate"/>
    <property type="evidence" value="ECO:0007669"/>
    <property type="project" value="TreeGrafter"/>
</dbReference>
<dbReference type="OrthoDB" id="9805807at2"/>
<dbReference type="InterPro" id="IPR000277">
    <property type="entry name" value="Cys/Met-Metab_PyrdxlP-dep_enz"/>
</dbReference>
<dbReference type="PANTHER" id="PTHR43500">
    <property type="entry name" value="CYSTATHIONINE BETA-LYASE-RELATED"/>
    <property type="match status" value="1"/>
</dbReference>
<dbReference type="RefSeq" id="WP_119554492.1">
    <property type="nucleotide sequence ID" value="NZ_QXMN01000018.1"/>
</dbReference>
<comment type="similarity">
    <text evidence="2 9">Belongs to the trans-sulfuration enzymes family.</text>
</comment>
<dbReference type="AlphaFoldDB" id="A0A9X8D4F1"/>
<accession>A0A9X8D4F1</accession>
<dbReference type="PANTHER" id="PTHR43500:SF1">
    <property type="entry name" value="CYSTATHIONINE BETA-LYASE-RELATED"/>
    <property type="match status" value="1"/>
</dbReference>
<dbReference type="InterPro" id="IPR006233">
    <property type="entry name" value="Cys_b_lyase_bac"/>
</dbReference>
<dbReference type="InterPro" id="IPR054542">
    <property type="entry name" value="Cys_met_metab_PP"/>
</dbReference>
<dbReference type="PROSITE" id="PS00868">
    <property type="entry name" value="CYS_MET_METAB_PP"/>
    <property type="match status" value="1"/>
</dbReference>
<evidence type="ECO:0000256" key="9">
    <source>
        <dbReference type="RuleBase" id="RU362118"/>
    </source>
</evidence>
<comment type="cofactor">
    <cofactor evidence="1 9">
        <name>pyridoxal 5'-phosphate</name>
        <dbReference type="ChEBI" id="CHEBI:597326"/>
    </cofactor>
</comment>
<dbReference type="GO" id="GO:0016740">
    <property type="term" value="F:transferase activity"/>
    <property type="evidence" value="ECO:0007669"/>
    <property type="project" value="UniProtKB-KW"/>
</dbReference>
<dbReference type="GO" id="GO:0047804">
    <property type="term" value="F:cysteine-S-conjugate beta-lyase activity"/>
    <property type="evidence" value="ECO:0007669"/>
    <property type="project" value="UniProtKB-EC"/>
</dbReference>
<feature type="modified residue" description="N6-(pyridoxal phosphate)lysine" evidence="8">
    <location>
        <position position="202"/>
    </location>
</feature>
<keyword evidence="4" id="KW-0456">Lyase</keyword>
<dbReference type="Gene3D" id="3.90.1150.10">
    <property type="entry name" value="Aspartate Aminotransferase, domain 1"/>
    <property type="match status" value="1"/>
</dbReference>
<dbReference type="InterPro" id="IPR015422">
    <property type="entry name" value="PyrdxlP-dep_Trfase_small"/>
</dbReference>
<dbReference type="FunFam" id="3.40.640.10:FF:000046">
    <property type="entry name" value="Cystathionine gamma-lyase"/>
    <property type="match status" value="1"/>
</dbReference>
<keyword evidence="11" id="KW-1185">Reference proteome</keyword>
<evidence type="ECO:0000256" key="1">
    <source>
        <dbReference type="ARBA" id="ARBA00001933"/>
    </source>
</evidence>
<organism evidence="10 11">
    <name type="scientific">Acidovorax cavernicola</name>
    <dbReference type="NCBI Taxonomy" id="1675792"/>
    <lineage>
        <taxon>Bacteria</taxon>
        <taxon>Pseudomonadati</taxon>
        <taxon>Pseudomonadota</taxon>
        <taxon>Betaproteobacteria</taxon>
        <taxon>Burkholderiales</taxon>
        <taxon>Comamonadaceae</taxon>
        <taxon>Acidovorax</taxon>
    </lineage>
</organism>
<proteinExistence type="inferred from homology"/>
<dbReference type="PIRSF" id="PIRSF001434">
    <property type="entry name" value="CGS"/>
    <property type="match status" value="1"/>
</dbReference>
<dbReference type="Pfam" id="PF01053">
    <property type="entry name" value="Cys_Met_Meta_PP"/>
    <property type="match status" value="1"/>
</dbReference>
<comment type="pathway">
    <text evidence="5">Amino-acid biosynthesis; L-methionine biosynthesis via de novo pathway; L-homocysteine from L-cystathionine: step 1/1.</text>
</comment>
<keyword evidence="10" id="KW-0808">Transferase</keyword>
<dbReference type="InterPro" id="IPR015424">
    <property type="entry name" value="PyrdxlP-dep_Trfase"/>
</dbReference>
<evidence type="ECO:0000256" key="6">
    <source>
        <dbReference type="ARBA" id="ARBA00047517"/>
    </source>
</evidence>
<evidence type="ECO:0000256" key="7">
    <source>
        <dbReference type="ARBA" id="ARBA00047625"/>
    </source>
</evidence>
<comment type="caution">
    <text evidence="10">The sequence shown here is derived from an EMBL/GenBank/DDBJ whole genome shotgun (WGS) entry which is preliminary data.</text>
</comment>
<dbReference type="Gene3D" id="3.40.640.10">
    <property type="entry name" value="Type I PLP-dependent aspartate aminotransferase-like (Major domain)"/>
    <property type="match status" value="1"/>
</dbReference>
<evidence type="ECO:0000256" key="8">
    <source>
        <dbReference type="PIRSR" id="PIRSR001434-2"/>
    </source>
</evidence>
<evidence type="ECO:0000313" key="11">
    <source>
        <dbReference type="Proteomes" id="UP000265619"/>
    </source>
</evidence>
<evidence type="ECO:0000256" key="3">
    <source>
        <dbReference type="ARBA" id="ARBA00022898"/>
    </source>
</evidence>
<dbReference type="GO" id="GO:0030170">
    <property type="term" value="F:pyridoxal phosphate binding"/>
    <property type="evidence" value="ECO:0007669"/>
    <property type="project" value="InterPro"/>
</dbReference>
<evidence type="ECO:0000313" key="10">
    <source>
        <dbReference type="EMBL" id="RIX78832.1"/>
    </source>
</evidence>
<comment type="catalytic activity">
    <reaction evidence="6">
        <text>L,L-cystathionine + H2O = L-homocysteine + pyruvate + NH4(+)</text>
        <dbReference type="Rhea" id="RHEA:13965"/>
        <dbReference type="ChEBI" id="CHEBI:15361"/>
        <dbReference type="ChEBI" id="CHEBI:15377"/>
        <dbReference type="ChEBI" id="CHEBI:28938"/>
        <dbReference type="ChEBI" id="CHEBI:58161"/>
        <dbReference type="ChEBI" id="CHEBI:58199"/>
    </reaction>
</comment>
<dbReference type="EMBL" id="QXMN01000018">
    <property type="protein sequence ID" value="RIX78832.1"/>
    <property type="molecule type" value="Genomic_DNA"/>
</dbReference>
<name>A0A9X8D4F1_9BURK</name>
<sequence length="389" mass="42101">MNSPIPNLDTSPRGAFASLVPPVWRASTVVFDSLDDFVNRRTRLPDGFSYGTTGTPTQRALETRIAELDGAAHCVVFPSGQAAICSALLALLKKGDHLLMTDAAYGLAKSFAVERLQALGIEVEFYPPRIGAEIERLVRPNTRLIWLESPGTVTMEVEDVPAITALARTRGVLTAIDNTWASPLGFAALAHGVDLCIHACTKYMGGHSDVLMGSIATNDEGLYKSLRGLQSQMGLAVSPEDCFLVARGLDTMQVRMERQATSAQLIAERLATHRLVRRMLFPALPGAPDHALWARDFKQSGCVMSLQLVDGPYDAYRALFGHLKLFSIGASWGGVRSIAAFYPAEELAKRNFCDVQGPVIRLSIGLDDPQALLDELLGALSACETSFNL</sequence>
<gene>
    <name evidence="10" type="ORF">D3H34_15600</name>
</gene>
<keyword evidence="3 8" id="KW-0663">Pyridoxal phosphate</keyword>
<dbReference type="GO" id="GO:0019346">
    <property type="term" value="P:transsulfuration"/>
    <property type="evidence" value="ECO:0007669"/>
    <property type="project" value="InterPro"/>
</dbReference>
<comment type="catalytic activity">
    <reaction evidence="7">
        <text>an S-substituted L-cysteine + H2O = a thiol + pyruvate + NH4(+)</text>
        <dbReference type="Rhea" id="RHEA:18121"/>
        <dbReference type="ChEBI" id="CHEBI:15361"/>
        <dbReference type="ChEBI" id="CHEBI:15377"/>
        <dbReference type="ChEBI" id="CHEBI:28938"/>
        <dbReference type="ChEBI" id="CHEBI:29256"/>
        <dbReference type="ChEBI" id="CHEBI:58717"/>
        <dbReference type="EC" id="4.4.1.13"/>
    </reaction>
</comment>